<dbReference type="OrthoDB" id="425344at2759"/>
<name>A0A2P4SW36_BAMTH</name>
<dbReference type="Proteomes" id="UP000237246">
    <property type="component" value="Unassembled WGS sequence"/>
</dbReference>
<evidence type="ECO:0000256" key="1">
    <source>
        <dbReference type="ARBA" id="ARBA00023180"/>
    </source>
</evidence>
<keyword evidence="1" id="KW-0325">Glycoprotein</keyword>
<reference evidence="2 3" key="1">
    <citation type="submission" date="2018-01" db="EMBL/GenBank/DDBJ databases">
        <title>Comparison of the Chinese Bamboo Partridge and Red Junglefowl genome sequences highlights the importance of demography in genome evolution.</title>
        <authorList>
            <person name="Tiley G.P."/>
            <person name="Kimball R.T."/>
            <person name="Braun E.L."/>
            <person name="Burleigh J.G."/>
        </authorList>
    </citation>
    <scope>NUCLEOTIDE SEQUENCE [LARGE SCALE GENOMIC DNA]</scope>
    <source>
        <strain evidence="2">RTK389</strain>
        <tissue evidence="2">Blood</tissue>
    </source>
</reference>
<dbReference type="AlphaFoldDB" id="A0A2P4SW36"/>
<dbReference type="Gene3D" id="3.40.50.2300">
    <property type="match status" value="1"/>
</dbReference>
<protein>
    <submittedName>
        <fullName evidence="2">Uncharacterized protein</fullName>
    </submittedName>
</protein>
<gene>
    <name evidence="2" type="ORF">CIB84_007918</name>
</gene>
<comment type="caution">
    <text evidence="2">The sequence shown here is derived from an EMBL/GenBank/DDBJ whole genome shotgun (WGS) entry which is preliminary data.</text>
</comment>
<evidence type="ECO:0000313" key="2">
    <source>
        <dbReference type="EMBL" id="POI28332.1"/>
    </source>
</evidence>
<evidence type="ECO:0000313" key="3">
    <source>
        <dbReference type="Proteomes" id="UP000237246"/>
    </source>
</evidence>
<proteinExistence type="predicted"/>
<dbReference type="EMBL" id="PPHD01019805">
    <property type="protein sequence ID" value="POI28332.1"/>
    <property type="molecule type" value="Genomic_DNA"/>
</dbReference>
<feature type="non-terminal residue" evidence="2">
    <location>
        <position position="63"/>
    </location>
</feature>
<keyword evidence="3" id="KW-1185">Reference proteome</keyword>
<dbReference type="InterPro" id="IPR050726">
    <property type="entry name" value="mGluR"/>
</dbReference>
<sequence length="63" mass="7605">MEFIMGFVMCNCNPWQGFDAYFTSRTLENNRRNVWFAEYWEENFNCKLTISGSKKEDTDRKCT</sequence>
<dbReference type="InterPro" id="IPR028082">
    <property type="entry name" value="Peripla_BP_I"/>
</dbReference>
<dbReference type="PANTHER" id="PTHR24060">
    <property type="entry name" value="METABOTROPIC GLUTAMATE RECEPTOR"/>
    <property type="match status" value="1"/>
</dbReference>
<dbReference type="SUPFAM" id="SSF53822">
    <property type="entry name" value="Periplasmic binding protein-like I"/>
    <property type="match status" value="1"/>
</dbReference>
<accession>A0A2P4SW36</accession>
<organism evidence="2 3">
    <name type="scientific">Bambusicola thoracicus</name>
    <name type="common">Chinese bamboo-partridge</name>
    <name type="synonym">Perdix thoracica</name>
    <dbReference type="NCBI Taxonomy" id="9083"/>
    <lineage>
        <taxon>Eukaryota</taxon>
        <taxon>Metazoa</taxon>
        <taxon>Chordata</taxon>
        <taxon>Craniata</taxon>
        <taxon>Vertebrata</taxon>
        <taxon>Euteleostomi</taxon>
        <taxon>Archelosauria</taxon>
        <taxon>Archosauria</taxon>
        <taxon>Dinosauria</taxon>
        <taxon>Saurischia</taxon>
        <taxon>Theropoda</taxon>
        <taxon>Coelurosauria</taxon>
        <taxon>Aves</taxon>
        <taxon>Neognathae</taxon>
        <taxon>Galloanserae</taxon>
        <taxon>Galliformes</taxon>
        <taxon>Phasianidae</taxon>
        <taxon>Perdicinae</taxon>
        <taxon>Bambusicola</taxon>
    </lineage>
</organism>